<dbReference type="KEGG" id="puo:RZN69_18705"/>
<keyword evidence="2" id="KW-1185">Reference proteome</keyword>
<gene>
    <name evidence="1" type="ORF">RZN69_18705</name>
</gene>
<sequence length="82" mass="9088">MTANEEIHGHEVLEMMMNSGKRYSRDSLIKAINERFGESSRFYICSGGGMDAAQLVDVLIGKGKFMGPEDAFVFNPATKCDH</sequence>
<dbReference type="EMBL" id="CP136920">
    <property type="protein sequence ID" value="WOO40656.1"/>
    <property type="molecule type" value="Genomic_DNA"/>
</dbReference>
<evidence type="ECO:0000313" key="1">
    <source>
        <dbReference type="EMBL" id="WOO40656.1"/>
    </source>
</evidence>
<dbReference type="NCBIfam" id="TIGR03853">
    <property type="entry name" value="matur_matur"/>
    <property type="match status" value="1"/>
</dbReference>
<name>A0AAQ3L7T0_9BACT</name>
<dbReference type="InterPro" id="IPR019620">
    <property type="entry name" value="Metal-bd_prot_put"/>
</dbReference>
<dbReference type="RefSeq" id="WP_317832783.1">
    <property type="nucleotide sequence ID" value="NZ_CP136920.1"/>
</dbReference>
<dbReference type="AlphaFoldDB" id="A0AAQ3L7T0"/>
<dbReference type="Pfam" id="PF10678">
    <property type="entry name" value="DUF2492"/>
    <property type="match status" value="1"/>
</dbReference>
<dbReference type="Proteomes" id="UP001304300">
    <property type="component" value="Chromosome"/>
</dbReference>
<proteinExistence type="predicted"/>
<reference evidence="1 2" key="1">
    <citation type="submission" date="2023-10" db="EMBL/GenBank/DDBJ databases">
        <title>Rubellicoccus peritrichatus gen. nov., sp. nov., isolated from an algae of coral reef tank.</title>
        <authorList>
            <person name="Luo J."/>
        </authorList>
    </citation>
    <scope>NUCLEOTIDE SEQUENCE [LARGE SCALE GENOMIC DNA]</scope>
    <source>
        <strain evidence="1 2">CR14</strain>
    </source>
</reference>
<protein>
    <submittedName>
        <fullName evidence="1">YecH family protein</fullName>
    </submittedName>
</protein>
<organism evidence="1 2">
    <name type="scientific">Rubellicoccus peritrichatus</name>
    <dbReference type="NCBI Taxonomy" id="3080537"/>
    <lineage>
        <taxon>Bacteria</taxon>
        <taxon>Pseudomonadati</taxon>
        <taxon>Verrucomicrobiota</taxon>
        <taxon>Opitutia</taxon>
        <taxon>Puniceicoccales</taxon>
        <taxon>Cerasicoccaceae</taxon>
        <taxon>Rubellicoccus</taxon>
    </lineage>
</organism>
<evidence type="ECO:0000313" key="2">
    <source>
        <dbReference type="Proteomes" id="UP001304300"/>
    </source>
</evidence>
<accession>A0AAQ3L7T0</accession>